<comment type="similarity">
    <text evidence="1">Belongs to the type-I restriction system S methylase family.</text>
</comment>
<evidence type="ECO:0000256" key="3">
    <source>
        <dbReference type="ARBA" id="ARBA00023125"/>
    </source>
</evidence>
<dbReference type="PANTHER" id="PTHR30408">
    <property type="entry name" value="TYPE-1 RESTRICTION ENZYME ECOKI SPECIFICITY PROTEIN"/>
    <property type="match status" value="1"/>
</dbReference>
<dbReference type="GO" id="GO:0016787">
    <property type="term" value="F:hydrolase activity"/>
    <property type="evidence" value="ECO:0007669"/>
    <property type="project" value="UniProtKB-KW"/>
</dbReference>
<dbReference type="InterPro" id="IPR052021">
    <property type="entry name" value="Type-I_RS_S_subunit"/>
</dbReference>
<reference evidence="5" key="1">
    <citation type="submission" date="2022-07" db="EMBL/GenBank/DDBJ databases">
        <title>Complete genome of CX2.</title>
        <authorList>
            <person name="Cao G."/>
        </authorList>
    </citation>
    <scope>NUCLEOTIDE SEQUENCE</scope>
    <source>
        <strain evidence="5">CX2</strain>
    </source>
</reference>
<keyword evidence="2" id="KW-0680">Restriction system</keyword>
<proteinExistence type="inferred from homology"/>
<sequence length="407" mass="46165">MGSENWRLTKWGDIAELKYGKALKGYKENTSGFPVFGTNGPIGYTEKPLAKGPGVIIGRKGAYRGVHYSTKDFHVIDTAYYLIPKDENVDLRWAYYELLSKDLNSLDSGSAIPSTKKEDFYALKVRIPPLASQKNIARILSNFDEKISVNKKIIFNLEQLAQTFFKHWFVDFEFPNKEGKPYNSNGGKMTLIEDCIIPSGWSVDFMGNVTSKFATGLNPRKNFTLGEGSNYYVTIKNMGNNQIFLNEKCDKVTDEALLKINKRSDLKKGDLLFSGIGTIGRVYLLNEDASNWNISESIFTLRPNQKITSIYLYLILLSDDLQNYAIQLASGSVQKGIRMADLKKYKIILPPLEIIHSFTEMISPLISQIKALEKQNHQLILIRDYLLPRLLSGEIELFDQSEVNEHV</sequence>
<organism evidence="5 6">
    <name type="scientific">Exiguobacterium aurantiacum</name>
    <dbReference type="NCBI Taxonomy" id="33987"/>
    <lineage>
        <taxon>Bacteria</taxon>
        <taxon>Bacillati</taxon>
        <taxon>Bacillota</taxon>
        <taxon>Bacilli</taxon>
        <taxon>Bacillales</taxon>
        <taxon>Bacillales Family XII. Incertae Sedis</taxon>
        <taxon>Exiguobacterium</taxon>
    </lineage>
</organism>
<gene>
    <name evidence="5" type="ORF">NMQ00_13750</name>
</gene>
<evidence type="ECO:0000256" key="1">
    <source>
        <dbReference type="ARBA" id="ARBA00010923"/>
    </source>
</evidence>
<dbReference type="RefSeq" id="WP_255177137.1">
    <property type="nucleotide sequence ID" value="NZ_CP101462.1"/>
</dbReference>
<protein>
    <submittedName>
        <fullName evidence="5">Restriction endonuclease subunit S</fullName>
        <ecNumber evidence="5">3.1.21.-</ecNumber>
    </submittedName>
</protein>
<evidence type="ECO:0000313" key="5">
    <source>
        <dbReference type="EMBL" id="UTT42576.1"/>
    </source>
</evidence>
<keyword evidence="3" id="KW-0238">DNA-binding</keyword>
<dbReference type="Gene3D" id="3.90.220.20">
    <property type="entry name" value="DNA methylase specificity domains"/>
    <property type="match status" value="2"/>
</dbReference>
<dbReference type="EC" id="3.1.21.-" evidence="5"/>
<name>A0ABY5FLY7_9BACL</name>
<dbReference type="CDD" id="cd17267">
    <property type="entry name" value="RMtype1_S_EcoAO83I-TRD1-CR1_like"/>
    <property type="match status" value="1"/>
</dbReference>
<keyword evidence="5" id="KW-0378">Hydrolase</keyword>
<dbReference type="Pfam" id="PF01420">
    <property type="entry name" value="Methylase_S"/>
    <property type="match status" value="2"/>
</dbReference>
<dbReference type="InterPro" id="IPR044946">
    <property type="entry name" value="Restrct_endonuc_typeI_TRD_sf"/>
</dbReference>
<dbReference type="GO" id="GO:0004519">
    <property type="term" value="F:endonuclease activity"/>
    <property type="evidence" value="ECO:0007669"/>
    <property type="project" value="UniProtKB-KW"/>
</dbReference>
<feature type="domain" description="Type I restriction modification DNA specificity" evidence="4">
    <location>
        <begin position="4"/>
        <end position="159"/>
    </location>
</feature>
<accession>A0ABY5FLY7</accession>
<dbReference type="PANTHER" id="PTHR30408:SF13">
    <property type="entry name" value="TYPE I RESTRICTION ENZYME HINDI SPECIFICITY SUBUNIT"/>
    <property type="match status" value="1"/>
</dbReference>
<evidence type="ECO:0000256" key="2">
    <source>
        <dbReference type="ARBA" id="ARBA00022747"/>
    </source>
</evidence>
<dbReference type="EMBL" id="CP101462">
    <property type="protein sequence ID" value="UTT42576.1"/>
    <property type="molecule type" value="Genomic_DNA"/>
</dbReference>
<evidence type="ECO:0000259" key="4">
    <source>
        <dbReference type="Pfam" id="PF01420"/>
    </source>
</evidence>
<dbReference type="Proteomes" id="UP001060325">
    <property type="component" value="Chromosome"/>
</dbReference>
<dbReference type="InterPro" id="IPR000055">
    <property type="entry name" value="Restrct_endonuc_typeI_TRD"/>
</dbReference>
<dbReference type="SUPFAM" id="SSF116734">
    <property type="entry name" value="DNA methylase specificity domain"/>
    <property type="match status" value="2"/>
</dbReference>
<keyword evidence="5" id="KW-0255">Endonuclease</keyword>
<keyword evidence="5" id="KW-0540">Nuclease</keyword>
<feature type="domain" description="Type I restriction modification DNA specificity" evidence="4">
    <location>
        <begin position="198"/>
        <end position="377"/>
    </location>
</feature>
<keyword evidence="6" id="KW-1185">Reference proteome</keyword>
<evidence type="ECO:0000313" key="6">
    <source>
        <dbReference type="Proteomes" id="UP001060325"/>
    </source>
</evidence>